<proteinExistence type="predicted"/>
<dbReference type="RefSeq" id="WP_259084000.1">
    <property type="nucleotide sequence ID" value="NZ_JANTYZ010000011.1"/>
</dbReference>
<evidence type="ECO:0000313" key="1">
    <source>
        <dbReference type="EMBL" id="MCS3866328.1"/>
    </source>
</evidence>
<name>A0A9X2U3T8_9BACT</name>
<organism evidence="1 2">
    <name type="scientific">Salinibacter ruber</name>
    <dbReference type="NCBI Taxonomy" id="146919"/>
    <lineage>
        <taxon>Bacteria</taxon>
        <taxon>Pseudomonadati</taxon>
        <taxon>Rhodothermota</taxon>
        <taxon>Rhodothermia</taxon>
        <taxon>Rhodothermales</taxon>
        <taxon>Salinibacteraceae</taxon>
        <taxon>Salinibacter</taxon>
    </lineage>
</organism>
<protein>
    <submittedName>
        <fullName evidence="1">Uncharacterized protein</fullName>
    </submittedName>
</protein>
<comment type="caution">
    <text evidence="1">The sequence shown here is derived from an EMBL/GenBank/DDBJ whole genome shotgun (WGS) entry which is preliminary data.</text>
</comment>
<accession>A0A9X2U3T8</accession>
<reference evidence="1" key="1">
    <citation type="submission" date="2022-08" db="EMBL/GenBank/DDBJ databases">
        <title>Genomic Encyclopedia of Type Strains, Phase V (KMG-V): Genome sequencing to study the core and pangenomes of soil and plant-associated prokaryotes.</title>
        <authorList>
            <person name="Whitman W."/>
        </authorList>
    </citation>
    <scope>NUCLEOTIDE SEQUENCE</scope>
    <source>
        <strain evidence="1">SP2016B</strain>
    </source>
</reference>
<evidence type="ECO:0000313" key="2">
    <source>
        <dbReference type="Proteomes" id="UP001155034"/>
    </source>
</evidence>
<sequence>MNFYSKNELISKVKSVNVVGETGSILILDSEIEGETKEDHEPFKCLAEELDPQSSFYSKPILIERPEGWDKMTAEEAKQHVRDELTAVGARRHVEVQI</sequence>
<dbReference type="EMBL" id="JANTYZ010000011">
    <property type="protein sequence ID" value="MCS3866328.1"/>
    <property type="molecule type" value="Genomic_DNA"/>
</dbReference>
<gene>
    <name evidence="1" type="ORF">GGP82_002901</name>
</gene>
<dbReference type="AlphaFoldDB" id="A0A9X2U3T8"/>
<dbReference type="Proteomes" id="UP001155034">
    <property type="component" value="Unassembled WGS sequence"/>
</dbReference>